<dbReference type="InterPro" id="IPR043130">
    <property type="entry name" value="CDP-OH_PTrfase_TM_dom"/>
</dbReference>
<feature type="transmembrane region" description="Helical" evidence="3">
    <location>
        <begin position="112"/>
        <end position="130"/>
    </location>
</feature>
<dbReference type="InterPro" id="IPR048254">
    <property type="entry name" value="CDP_ALCOHOL_P_TRANSF_CS"/>
</dbReference>
<organism evidence="4 5">
    <name type="scientific">Tectimicrobiota bacterium</name>
    <dbReference type="NCBI Taxonomy" id="2528274"/>
    <lineage>
        <taxon>Bacteria</taxon>
        <taxon>Pseudomonadati</taxon>
        <taxon>Nitrospinota/Tectimicrobiota group</taxon>
        <taxon>Candidatus Tectimicrobiota</taxon>
    </lineage>
</organism>
<dbReference type="Proteomes" id="UP000741360">
    <property type="component" value="Unassembled WGS sequence"/>
</dbReference>
<dbReference type="InterPro" id="IPR000462">
    <property type="entry name" value="CDP-OH_P_trans"/>
</dbReference>
<evidence type="ECO:0000313" key="4">
    <source>
        <dbReference type="EMBL" id="MBI3013705.1"/>
    </source>
</evidence>
<accession>A0A932LZH2</accession>
<reference evidence="4" key="1">
    <citation type="submission" date="2020-07" db="EMBL/GenBank/DDBJ databases">
        <title>Huge and variable diversity of episymbiotic CPR bacteria and DPANN archaea in groundwater ecosystems.</title>
        <authorList>
            <person name="He C.Y."/>
            <person name="Keren R."/>
            <person name="Whittaker M."/>
            <person name="Farag I.F."/>
            <person name="Doudna J."/>
            <person name="Cate J.H.D."/>
            <person name="Banfield J.F."/>
        </authorList>
    </citation>
    <scope>NUCLEOTIDE SEQUENCE</scope>
    <source>
        <strain evidence="4">NC_groundwater_717_Ag_S-0.2um_59_8</strain>
    </source>
</reference>
<keyword evidence="3" id="KW-0812">Transmembrane</keyword>
<comment type="similarity">
    <text evidence="2">Belongs to the CDP-alcohol phosphatidyltransferase class-I family.</text>
</comment>
<keyword evidence="3" id="KW-1133">Transmembrane helix</keyword>
<evidence type="ECO:0000256" key="1">
    <source>
        <dbReference type="ARBA" id="ARBA00022679"/>
    </source>
</evidence>
<dbReference type="GO" id="GO:0008654">
    <property type="term" value="P:phospholipid biosynthetic process"/>
    <property type="evidence" value="ECO:0007669"/>
    <property type="project" value="InterPro"/>
</dbReference>
<name>A0A932LZH2_UNCTE</name>
<dbReference type="GO" id="GO:0016020">
    <property type="term" value="C:membrane"/>
    <property type="evidence" value="ECO:0007669"/>
    <property type="project" value="InterPro"/>
</dbReference>
<evidence type="ECO:0000256" key="3">
    <source>
        <dbReference type="SAM" id="Phobius"/>
    </source>
</evidence>
<evidence type="ECO:0000313" key="5">
    <source>
        <dbReference type="Proteomes" id="UP000741360"/>
    </source>
</evidence>
<dbReference type="Pfam" id="PF01066">
    <property type="entry name" value="CDP-OH_P_transf"/>
    <property type="match status" value="1"/>
</dbReference>
<evidence type="ECO:0000256" key="2">
    <source>
        <dbReference type="RuleBase" id="RU003750"/>
    </source>
</evidence>
<dbReference type="Gene3D" id="1.20.120.1760">
    <property type="match status" value="1"/>
</dbReference>
<feature type="non-terminal residue" evidence="4">
    <location>
        <position position="158"/>
    </location>
</feature>
<dbReference type="EMBL" id="JACPSX010000022">
    <property type="protein sequence ID" value="MBI3013705.1"/>
    <property type="molecule type" value="Genomic_DNA"/>
</dbReference>
<proteinExistence type="inferred from homology"/>
<comment type="caution">
    <text evidence="4">The sequence shown here is derived from an EMBL/GenBank/DDBJ whole genome shotgun (WGS) entry which is preliminary data.</text>
</comment>
<gene>
    <name evidence="4" type="ORF">HYY65_01270</name>
</gene>
<dbReference type="PROSITE" id="PS00379">
    <property type="entry name" value="CDP_ALCOHOL_P_TRANSF"/>
    <property type="match status" value="1"/>
</dbReference>
<protein>
    <submittedName>
        <fullName evidence="4">CDP-alcohol phosphatidyltransferase family protein</fullName>
    </submittedName>
</protein>
<dbReference type="GO" id="GO:0016780">
    <property type="term" value="F:phosphotransferase activity, for other substituted phosphate groups"/>
    <property type="evidence" value="ECO:0007669"/>
    <property type="project" value="InterPro"/>
</dbReference>
<keyword evidence="3" id="KW-0472">Membrane</keyword>
<dbReference type="AlphaFoldDB" id="A0A932LZH2"/>
<keyword evidence="1 2" id="KW-0808">Transferase</keyword>
<sequence length="158" mass="17504">MVFARINRSYYERLLSPLLKALSRLRIHPNALTVIGLLINGVAAVQFANGRVRWGGLLILGAGIFDYLDGALARYSRRTSPFGAFLDSTIDRYSDMTLLTGILIFFMRQNEAGLVLLTCATLAGFVMVSYTRARAESLIPDCTVGLMERAERLILLSL</sequence>